<keyword evidence="15" id="KW-1185">Reference proteome</keyword>
<comment type="similarity">
    <text evidence="2 13">Belongs to the KAR5 family.</text>
</comment>
<dbReference type="EMBL" id="BTGC01000003">
    <property type="protein sequence ID" value="GMM50037.1"/>
    <property type="molecule type" value="Genomic_DNA"/>
</dbReference>
<dbReference type="GO" id="GO:0048288">
    <property type="term" value="P:nuclear membrane fusion involved in karyogamy"/>
    <property type="evidence" value="ECO:0007669"/>
    <property type="project" value="UniProtKB-UniRule"/>
</dbReference>
<evidence type="ECO:0000256" key="10">
    <source>
        <dbReference type="ARBA" id="ARBA00023180"/>
    </source>
</evidence>
<comment type="function">
    <text evidence="1 13">Required for nuclear membrane fusion during karyogamy.</text>
</comment>
<sequence>MALELASKISALAEAPNCVYDALESILNTCDTPEKVQDRVVIAIKLSMCEFEATGIEYPYVCHELGRISQCTKQLESKPTWWTTFSGNYRNIPVICQEFKPQFESHRLISSFRGSIDLFEQYQQELKDSLTVFQEANLDVIDDWGAISTKLQNEMDLLLKSIQKGYEDTARERSEVEAVLSMYNVTFDSLLQNVLIANSSISGVHMQSTQLESQLNKFSETIDVIEDQQKNSVMFLKTEIQSSTSLLASESNKLHSILTSITPFALALRVFLKCLIPFTAILFLILGARVFYAPLKYFLSYKQNKRETHVEEKVNTQSGTTTVIPDLPFW</sequence>
<evidence type="ECO:0000256" key="9">
    <source>
        <dbReference type="ARBA" id="ARBA00023136"/>
    </source>
</evidence>
<dbReference type="Proteomes" id="UP001362899">
    <property type="component" value="Unassembled WGS sequence"/>
</dbReference>
<evidence type="ECO:0000256" key="3">
    <source>
        <dbReference type="ARBA" id="ARBA00021601"/>
    </source>
</evidence>
<evidence type="ECO:0000256" key="11">
    <source>
        <dbReference type="ARBA" id="ARBA00023242"/>
    </source>
</evidence>
<evidence type="ECO:0000313" key="15">
    <source>
        <dbReference type="Proteomes" id="UP001362899"/>
    </source>
</evidence>
<evidence type="ECO:0000256" key="12">
    <source>
        <dbReference type="ARBA" id="ARBA00031468"/>
    </source>
</evidence>
<dbReference type="GO" id="GO:0005789">
    <property type="term" value="C:endoplasmic reticulum membrane"/>
    <property type="evidence" value="ECO:0007669"/>
    <property type="project" value="UniProtKB-SubCell"/>
</dbReference>
<evidence type="ECO:0000313" key="14">
    <source>
        <dbReference type="EMBL" id="GMM50037.1"/>
    </source>
</evidence>
<evidence type="ECO:0000256" key="6">
    <source>
        <dbReference type="ARBA" id="ARBA00022729"/>
    </source>
</evidence>
<dbReference type="GO" id="GO:0000742">
    <property type="term" value="P:karyogamy involved in conjugation with cellular fusion"/>
    <property type="evidence" value="ECO:0007669"/>
    <property type="project" value="UniProtKB-UniRule"/>
</dbReference>
<keyword evidence="10" id="KW-0325">Glycoprotein</keyword>
<keyword evidence="7 13" id="KW-0256">Endoplasmic reticulum</keyword>
<dbReference type="GO" id="GO:0031965">
    <property type="term" value="C:nuclear membrane"/>
    <property type="evidence" value="ECO:0007669"/>
    <property type="project" value="UniProtKB-SubCell"/>
</dbReference>
<keyword evidence="4 13" id="KW-0415">Karyogamy</keyword>
<dbReference type="AlphaFoldDB" id="A0AAV5RG21"/>
<feature type="transmembrane region" description="Helical" evidence="13">
    <location>
        <begin position="270"/>
        <end position="292"/>
    </location>
</feature>
<name>A0AAV5RG21_STABA</name>
<evidence type="ECO:0000256" key="2">
    <source>
        <dbReference type="ARBA" id="ARBA00010473"/>
    </source>
</evidence>
<evidence type="ECO:0000256" key="13">
    <source>
        <dbReference type="RuleBase" id="RU368082"/>
    </source>
</evidence>
<evidence type="ECO:0000256" key="7">
    <source>
        <dbReference type="ARBA" id="ARBA00022824"/>
    </source>
</evidence>
<keyword evidence="8 13" id="KW-1133">Transmembrane helix</keyword>
<dbReference type="InterPro" id="IPR007292">
    <property type="entry name" value="Nuclear_fusion_Kar5"/>
</dbReference>
<comment type="caution">
    <text evidence="14">The sequence shown here is derived from an EMBL/GenBank/DDBJ whole genome shotgun (WGS) entry which is preliminary data.</text>
</comment>
<keyword evidence="5 13" id="KW-0812">Transmembrane</keyword>
<evidence type="ECO:0000256" key="4">
    <source>
        <dbReference type="ARBA" id="ARBA00022459"/>
    </source>
</evidence>
<organism evidence="14 15">
    <name type="scientific">Starmerella bacillaris</name>
    <name type="common">Yeast</name>
    <name type="synonym">Candida zemplinina</name>
    <dbReference type="NCBI Taxonomy" id="1247836"/>
    <lineage>
        <taxon>Eukaryota</taxon>
        <taxon>Fungi</taxon>
        <taxon>Dikarya</taxon>
        <taxon>Ascomycota</taxon>
        <taxon>Saccharomycotina</taxon>
        <taxon>Dipodascomycetes</taxon>
        <taxon>Dipodascales</taxon>
        <taxon>Trichomonascaceae</taxon>
        <taxon>Starmerella</taxon>
    </lineage>
</organism>
<evidence type="ECO:0000256" key="8">
    <source>
        <dbReference type="ARBA" id="ARBA00022989"/>
    </source>
</evidence>
<keyword evidence="6 13" id="KW-0732">Signal</keyword>
<reference evidence="14 15" key="1">
    <citation type="journal article" date="2023" name="Elife">
        <title>Identification of key yeast species and microbe-microbe interactions impacting larval growth of Drosophila in the wild.</title>
        <authorList>
            <person name="Mure A."/>
            <person name="Sugiura Y."/>
            <person name="Maeda R."/>
            <person name="Honda K."/>
            <person name="Sakurai N."/>
            <person name="Takahashi Y."/>
            <person name="Watada M."/>
            <person name="Katoh T."/>
            <person name="Gotoh A."/>
            <person name="Gotoh Y."/>
            <person name="Taniguchi I."/>
            <person name="Nakamura K."/>
            <person name="Hayashi T."/>
            <person name="Katayama T."/>
            <person name="Uemura T."/>
            <person name="Hattori Y."/>
        </authorList>
    </citation>
    <scope>NUCLEOTIDE SEQUENCE [LARGE SCALE GENOMIC DNA]</scope>
    <source>
        <strain evidence="14 15">SB-73</strain>
    </source>
</reference>
<evidence type="ECO:0000256" key="5">
    <source>
        <dbReference type="ARBA" id="ARBA00022692"/>
    </source>
</evidence>
<keyword evidence="11 13" id="KW-0539">Nucleus</keyword>
<dbReference type="Pfam" id="PF04163">
    <property type="entry name" value="Tht1"/>
    <property type="match status" value="1"/>
</dbReference>
<comment type="subcellular location">
    <subcellularLocation>
        <location evidence="13">Endoplasmic reticulum membrane</location>
    </subcellularLocation>
    <subcellularLocation>
        <location evidence="13">Nucleus membrane</location>
    </subcellularLocation>
</comment>
<accession>A0AAV5RG21</accession>
<dbReference type="PANTHER" id="PTHR28012">
    <property type="entry name" value="NUCLEAR FUSION PROTEIN KAR5"/>
    <property type="match status" value="1"/>
</dbReference>
<gene>
    <name evidence="14" type="ORF">DASB73_009950</name>
</gene>
<protein>
    <recommendedName>
        <fullName evidence="3">Nuclear fusion protein KAR5</fullName>
    </recommendedName>
    <alternativeName>
        <fullName evidence="12">Karyogamy protein 5</fullName>
    </alternativeName>
</protein>
<keyword evidence="9 13" id="KW-0472">Membrane</keyword>
<proteinExistence type="inferred from homology"/>
<dbReference type="PANTHER" id="PTHR28012:SF1">
    <property type="entry name" value="NUCLEAR FUSION PROTEIN KAR5"/>
    <property type="match status" value="1"/>
</dbReference>
<evidence type="ECO:0000256" key="1">
    <source>
        <dbReference type="ARBA" id="ARBA00003389"/>
    </source>
</evidence>